<dbReference type="FunFam" id="3.30.70.270:FF:000001">
    <property type="entry name" value="Diguanylate cyclase domain protein"/>
    <property type="match status" value="1"/>
</dbReference>
<reference evidence="3" key="1">
    <citation type="submission" date="2009-10" db="EMBL/GenBank/DDBJ databases">
        <title>Diversity of trophic interactions inside an arsenic-rich microbial ecosystem.</title>
        <authorList>
            <person name="Bertin P.N."/>
            <person name="Heinrich-Salmeron A."/>
            <person name="Pelletier E."/>
            <person name="Goulhen-Chollet F."/>
            <person name="Arsene-Ploetze F."/>
            <person name="Gallien S."/>
            <person name="Calteau A."/>
            <person name="Vallenet D."/>
            <person name="Casiot C."/>
            <person name="Chane-Woon-Ming B."/>
            <person name="Giloteaux L."/>
            <person name="Barakat M."/>
            <person name="Bonnefoy V."/>
            <person name="Bruneel O."/>
            <person name="Chandler M."/>
            <person name="Cleiss J."/>
            <person name="Duran R."/>
            <person name="Elbaz-Poulichet F."/>
            <person name="Fonknechten N."/>
            <person name="Lauga B."/>
            <person name="Mornico D."/>
            <person name="Ortet P."/>
            <person name="Schaeffer C."/>
            <person name="Siguier P."/>
            <person name="Alexander Thil Smith A."/>
            <person name="Van Dorsselaer A."/>
            <person name="Weissenbach J."/>
            <person name="Medigue C."/>
            <person name="Le Paslier D."/>
        </authorList>
    </citation>
    <scope>NUCLEOTIDE SEQUENCE</scope>
</reference>
<dbReference type="Pfam" id="PF00990">
    <property type="entry name" value="GGDEF"/>
    <property type="match status" value="1"/>
</dbReference>
<organism evidence="3">
    <name type="scientific">mine drainage metagenome</name>
    <dbReference type="NCBI Taxonomy" id="410659"/>
    <lineage>
        <taxon>unclassified sequences</taxon>
        <taxon>metagenomes</taxon>
        <taxon>ecological metagenomes</taxon>
    </lineage>
</organism>
<sequence>MLLNLLNEWERSQTGLTQLQKRQAIDALDPASAPLQDAATLQQRLTQLLKQWAALPNRQAAEAHERIQSLEDELEQASQKLQEDPLTGALNRRGLDVAFARDMSRAERQHQPLSVALLDLDHFKRINDAYGHDLGDEVLRSLVQLTRRLMRPTDGIARMGGEEFMLLPDADANRAWGVIDRLLEAFCHQRVMHQGSGQRVAATFSAGIAQWCVGEDFAGLYQRADTALLAAKQAGRQRLMHAAPCTKSDKPHA</sequence>
<dbReference type="InterPro" id="IPR000160">
    <property type="entry name" value="GGDEF_dom"/>
</dbReference>
<dbReference type="GO" id="GO:1902201">
    <property type="term" value="P:negative regulation of bacterial-type flagellum-dependent cell motility"/>
    <property type="evidence" value="ECO:0007669"/>
    <property type="project" value="TreeGrafter"/>
</dbReference>
<evidence type="ECO:0000313" key="3">
    <source>
        <dbReference type="EMBL" id="CBH95180.1"/>
    </source>
</evidence>
<gene>
    <name evidence="3" type="ORF">CARN2_0567</name>
</gene>
<feature type="domain" description="GGDEF" evidence="2">
    <location>
        <begin position="111"/>
        <end position="244"/>
    </location>
</feature>
<dbReference type="PROSITE" id="PS50887">
    <property type="entry name" value="GGDEF"/>
    <property type="match status" value="1"/>
</dbReference>
<dbReference type="GO" id="GO:0043709">
    <property type="term" value="P:cell adhesion involved in single-species biofilm formation"/>
    <property type="evidence" value="ECO:0007669"/>
    <property type="project" value="TreeGrafter"/>
</dbReference>
<dbReference type="SUPFAM" id="SSF55073">
    <property type="entry name" value="Nucleotide cyclase"/>
    <property type="match status" value="1"/>
</dbReference>
<dbReference type="InterPro" id="IPR029787">
    <property type="entry name" value="Nucleotide_cyclase"/>
</dbReference>
<comment type="caution">
    <text evidence="3">The sequence shown here is derived from an EMBL/GenBank/DDBJ whole genome shotgun (WGS) entry which is preliminary data.</text>
</comment>
<feature type="coiled-coil region" evidence="1">
    <location>
        <begin position="57"/>
        <end position="84"/>
    </location>
</feature>
<dbReference type="PANTHER" id="PTHR45138:SF9">
    <property type="entry name" value="DIGUANYLATE CYCLASE DGCM-RELATED"/>
    <property type="match status" value="1"/>
</dbReference>
<accession>E6PJV2</accession>
<keyword evidence="1" id="KW-0175">Coiled coil</keyword>
<dbReference type="InterPro" id="IPR043128">
    <property type="entry name" value="Rev_trsase/Diguanyl_cyclase"/>
</dbReference>
<evidence type="ECO:0000256" key="1">
    <source>
        <dbReference type="SAM" id="Coils"/>
    </source>
</evidence>
<name>E6PJV2_9ZZZZ</name>
<dbReference type="NCBIfam" id="TIGR00254">
    <property type="entry name" value="GGDEF"/>
    <property type="match status" value="1"/>
</dbReference>
<dbReference type="InterPro" id="IPR050469">
    <property type="entry name" value="Diguanylate_Cyclase"/>
</dbReference>
<proteinExistence type="predicted"/>
<dbReference type="PANTHER" id="PTHR45138">
    <property type="entry name" value="REGULATORY COMPONENTS OF SENSORY TRANSDUCTION SYSTEM"/>
    <property type="match status" value="1"/>
</dbReference>
<dbReference type="CDD" id="cd01949">
    <property type="entry name" value="GGDEF"/>
    <property type="match status" value="1"/>
</dbReference>
<protein>
    <recommendedName>
        <fullName evidence="2">GGDEF domain-containing protein</fullName>
    </recommendedName>
</protein>
<dbReference type="GO" id="GO:0052621">
    <property type="term" value="F:diguanylate cyclase activity"/>
    <property type="evidence" value="ECO:0007669"/>
    <property type="project" value="TreeGrafter"/>
</dbReference>
<dbReference type="EMBL" id="CABM01000002">
    <property type="protein sequence ID" value="CBH95180.1"/>
    <property type="molecule type" value="Genomic_DNA"/>
</dbReference>
<dbReference type="GO" id="GO:0005886">
    <property type="term" value="C:plasma membrane"/>
    <property type="evidence" value="ECO:0007669"/>
    <property type="project" value="TreeGrafter"/>
</dbReference>
<dbReference type="AlphaFoldDB" id="E6PJV2"/>
<dbReference type="Gene3D" id="3.30.70.270">
    <property type="match status" value="1"/>
</dbReference>
<evidence type="ECO:0000259" key="2">
    <source>
        <dbReference type="PROSITE" id="PS50887"/>
    </source>
</evidence>
<dbReference type="SMART" id="SM00267">
    <property type="entry name" value="GGDEF"/>
    <property type="match status" value="1"/>
</dbReference>